<evidence type="ECO:0000313" key="1">
    <source>
        <dbReference type="EMBL" id="QQX27345.1"/>
    </source>
</evidence>
<reference evidence="1 2" key="1">
    <citation type="submission" date="2020-12" db="EMBL/GenBank/DDBJ databases">
        <title>Taxonomic evaluation of the Bacillus sporothermodurans group of bacteria based on whole genome sequences.</title>
        <authorList>
            <person name="Fiedler G."/>
            <person name="Herbstmann A.-D."/>
            <person name="Doll E."/>
            <person name="Wenning M."/>
            <person name="Brinks E."/>
            <person name="Kabisch J."/>
            <person name="Breitenwieser F."/>
            <person name="Lappann M."/>
            <person name="Boehnlein C."/>
            <person name="Franz C."/>
        </authorList>
    </citation>
    <scope>NUCLEOTIDE SEQUENCE [LARGE SCALE GENOMIC DNA]</scope>
    <source>
        <strain evidence="1 2">DSM 10599</strain>
    </source>
</reference>
<dbReference type="Proteomes" id="UP000595512">
    <property type="component" value="Chromosome"/>
</dbReference>
<evidence type="ECO:0000313" key="2">
    <source>
        <dbReference type="Proteomes" id="UP000595512"/>
    </source>
</evidence>
<name>A0AB37HKI0_9BACI</name>
<accession>A0AB37HKI0</accession>
<dbReference type="AlphaFoldDB" id="A0AB37HKI0"/>
<dbReference type="KEGG" id="hspo:JGZ69_03075"/>
<dbReference type="EMBL" id="CP066701">
    <property type="protein sequence ID" value="QQX27345.1"/>
    <property type="molecule type" value="Genomic_DNA"/>
</dbReference>
<organism evidence="1 2">
    <name type="scientific">Heyndrickxia sporothermodurans</name>
    <dbReference type="NCBI Taxonomy" id="46224"/>
    <lineage>
        <taxon>Bacteria</taxon>
        <taxon>Bacillati</taxon>
        <taxon>Bacillota</taxon>
        <taxon>Bacilli</taxon>
        <taxon>Bacillales</taxon>
        <taxon>Bacillaceae</taxon>
        <taxon>Heyndrickxia</taxon>
    </lineage>
</organism>
<sequence>MAVAYTPKLWQDRIFDSNGKVIQEGVPFSAGNMNNIEEGVQLSHFDIGLLALFAMHQGNINQLEISKYKKQRLLQGQATINNTTTSIGGVFRDSEPFVTIALNGYQQINAPNYDISLTPISSDDMGAVGRLEAYDKTQNGFKVKMTGSAKTVSFMWTLINPNV</sequence>
<proteinExistence type="predicted"/>
<protein>
    <submittedName>
        <fullName evidence="1">Signal transduction protein</fullName>
    </submittedName>
</protein>
<gene>
    <name evidence="1" type="ORF">JGZ69_03075</name>
</gene>